<dbReference type="GO" id="GO:0008863">
    <property type="term" value="F:formate dehydrogenase (NAD+) activity"/>
    <property type="evidence" value="ECO:0007669"/>
    <property type="project" value="UniProtKB-EC"/>
</dbReference>
<dbReference type="EC" id="1.17.1.9" evidence="1"/>
<evidence type="ECO:0000313" key="2">
    <source>
        <dbReference type="Proteomes" id="UP000031838"/>
    </source>
</evidence>
<reference evidence="1 2" key="2">
    <citation type="journal article" date="2016" name="Appl. Microbiol. Biotechnol.">
        <title>Mutations improving production and secretion of extracellular lipase by Burkholderia glumae PG1.</title>
        <authorList>
            <person name="Knapp A."/>
            <person name="Voget S."/>
            <person name="Gao R."/>
            <person name="Zaburannyi N."/>
            <person name="Krysciak D."/>
            <person name="Breuer M."/>
            <person name="Hauer B."/>
            <person name="Streit W.R."/>
            <person name="Muller R."/>
            <person name="Daniel R."/>
            <person name="Jaeger K.E."/>
        </authorList>
    </citation>
    <scope>NUCLEOTIDE SEQUENCE [LARGE SCALE GENOMIC DNA]</scope>
    <source>
        <strain evidence="1 2">PG1</strain>
    </source>
</reference>
<dbReference type="AlphaFoldDB" id="A0A0B6RWK9"/>
<dbReference type="KEGG" id="bpla:bpln_1g08500"/>
<dbReference type="HOGENOM" id="CLU_166802_0_1_4"/>
<dbReference type="InterPro" id="IPR021074">
    <property type="entry name" value="Formate_DH_dsu"/>
</dbReference>
<organism evidence="1 2">
    <name type="scientific">Burkholderia plantarii</name>
    <dbReference type="NCBI Taxonomy" id="41899"/>
    <lineage>
        <taxon>Bacteria</taxon>
        <taxon>Pseudomonadati</taxon>
        <taxon>Pseudomonadota</taxon>
        <taxon>Betaproteobacteria</taxon>
        <taxon>Burkholderiales</taxon>
        <taxon>Burkholderiaceae</taxon>
        <taxon>Burkholderia</taxon>
    </lineage>
</organism>
<dbReference type="RefSeq" id="WP_042624147.1">
    <property type="nucleotide sequence ID" value="NZ_BSTO01000013.1"/>
</dbReference>
<dbReference type="OrthoDB" id="8527650at2"/>
<name>A0A0B6RWK9_BURPL</name>
<dbReference type="KEGG" id="bgp:BGL_1c08910"/>
<dbReference type="EMBL" id="CP002580">
    <property type="protein sequence ID" value="AJK45420.1"/>
    <property type="molecule type" value="Genomic_DNA"/>
</dbReference>
<dbReference type="Pfam" id="PF11390">
    <property type="entry name" value="FdsD"/>
    <property type="match status" value="1"/>
</dbReference>
<sequence length="85" mass="9377">MKVDHLITMANQIGTFFGSMPDHDEAVNGIADHIRRFWEPRMRRTLLAALDDAGGDEAARALLPVVREALLTHRTALEPMVSPAA</sequence>
<gene>
    <name evidence="1" type="primary">fdsD</name>
    <name evidence="1" type="ORF">BGL_1c08910</name>
</gene>
<keyword evidence="1" id="KW-0560">Oxidoreductase</keyword>
<evidence type="ECO:0000313" key="1">
    <source>
        <dbReference type="EMBL" id="AJK45420.1"/>
    </source>
</evidence>
<protein>
    <submittedName>
        <fullName evidence="1">Formate dehydrogenase, delta subunit</fullName>
        <ecNumber evidence="1">1.17.1.9</ecNumber>
    </submittedName>
</protein>
<accession>A0A0B6RWK9</accession>
<dbReference type="Proteomes" id="UP000031838">
    <property type="component" value="Chromosome 1"/>
</dbReference>
<keyword evidence="2" id="KW-1185">Reference proteome</keyword>
<proteinExistence type="predicted"/>
<reference evidence="2" key="1">
    <citation type="submission" date="2011-03" db="EMBL/GenBank/DDBJ databases">
        <authorList>
            <person name="Voget S."/>
            <person name="Streit W.R."/>
            <person name="Jaeger K.E."/>
            <person name="Daniel R."/>
        </authorList>
    </citation>
    <scope>NUCLEOTIDE SEQUENCE [LARGE SCALE GENOMIC DNA]</scope>
    <source>
        <strain evidence="2">PG1</strain>
    </source>
</reference>